<keyword evidence="2" id="KW-1185">Reference proteome</keyword>
<dbReference type="HOGENOM" id="CLU_3220615_0_0_3"/>
<proteinExistence type="predicted"/>
<name>B9ESE4_PROMM</name>
<sequence length="44" mass="5192">MELVELFRGGMKLHEDELRRIWSQLCQGLTLLFERALSTVKVMN</sequence>
<reference evidence="1 2" key="1">
    <citation type="journal article" date="2003" name="Nature">
        <title>Genome divergence in two Prochlorococcus ecotypes reflects oceanic niche differentiation.</title>
        <authorList>
            <person name="Rocap G."/>
            <person name="Larimer F.W."/>
            <person name="Lamerdin J.E."/>
            <person name="Malfatti S."/>
            <person name="Chain P."/>
            <person name="Ahlgren N.A."/>
            <person name="Arellano A."/>
            <person name="Coleman M."/>
            <person name="Hauser L."/>
            <person name="Hess W.R."/>
            <person name="Johnson Z.I."/>
            <person name="Land M.L."/>
            <person name="Lindell D."/>
            <person name="Post A.F."/>
            <person name="Regala W."/>
            <person name="Shah M."/>
            <person name="Shaw S.L."/>
            <person name="Steglich C."/>
            <person name="Sullivan M.B."/>
            <person name="Ting C.S."/>
            <person name="Tolonen A."/>
            <person name="Webb E.A."/>
            <person name="Zinser E.R."/>
            <person name="Chisholm S.W."/>
        </authorList>
    </citation>
    <scope>NUCLEOTIDE SEQUENCE [LARGE SCALE GENOMIC DNA]</scope>
    <source>
        <strain evidence="2">MIT 9313</strain>
    </source>
</reference>
<accession>B9ESE4</accession>
<dbReference type="KEGG" id="pmt:PMT_2767"/>
<dbReference type="eggNOG" id="ENOG50308PV">
    <property type="taxonomic scope" value="Bacteria"/>
</dbReference>
<gene>
    <name evidence="1" type="ordered locus">PMT_2767</name>
</gene>
<dbReference type="EMBL" id="BX548175">
    <property type="protein sequence ID" value="CAX32288.1"/>
    <property type="molecule type" value="Genomic_DNA"/>
</dbReference>
<organism evidence="1 2">
    <name type="scientific">Prochlorococcus marinus (strain MIT 9313)</name>
    <dbReference type="NCBI Taxonomy" id="74547"/>
    <lineage>
        <taxon>Bacteria</taxon>
        <taxon>Bacillati</taxon>
        <taxon>Cyanobacteriota</taxon>
        <taxon>Cyanophyceae</taxon>
        <taxon>Synechococcales</taxon>
        <taxon>Prochlorococcaceae</taxon>
        <taxon>Prochlorococcus</taxon>
    </lineage>
</organism>
<evidence type="ECO:0000313" key="2">
    <source>
        <dbReference type="Proteomes" id="UP000001423"/>
    </source>
</evidence>
<protein>
    <submittedName>
        <fullName evidence="1">Uncharacterized protein</fullName>
    </submittedName>
</protein>
<dbReference type="AlphaFoldDB" id="B9ESE4"/>
<dbReference type="Proteomes" id="UP000001423">
    <property type="component" value="Chromosome"/>
</dbReference>
<evidence type="ECO:0000313" key="1">
    <source>
        <dbReference type="EMBL" id="CAX32288.1"/>
    </source>
</evidence>